<comment type="caution">
    <text evidence="4">The sequence shown here is derived from an EMBL/GenBank/DDBJ whole genome shotgun (WGS) entry which is preliminary data.</text>
</comment>
<evidence type="ECO:0000256" key="1">
    <source>
        <dbReference type="SAM" id="MobiDB-lite"/>
    </source>
</evidence>
<keyword evidence="5" id="KW-1185">Reference proteome</keyword>
<evidence type="ECO:0000313" key="4">
    <source>
        <dbReference type="EMBL" id="MFD0804147.1"/>
    </source>
</evidence>
<reference evidence="5" key="1">
    <citation type="journal article" date="2019" name="Int. J. Syst. Evol. Microbiol.">
        <title>The Global Catalogue of Microorganisms (GCM) 10K type strain sequencing project: providing services to taxonomists for standard genome sequencing and annotation.</title>
        <authorList>
            <consortium name="The Broad Institute Genomics Platform"/>
            <consortium name="The Broad Institute Genome Sequencing Center for Infectious Disease"/>
            <person name="Wu L."/>
            <person name="Ma J."/>
        </authorList>
    </citation>
    <scope>NUCLEOTIDE SEQUENCE [LARGE SCALE GENOMIC DNA]</scope>
    <source>
        <strain evidence="5">CCUG 63369</strain>
    </source>
</reference>
<dbReference type="SUPFAM" id="SSF52540">
    <property type="entry name" value="P-loop containing nucleoside triphosphate hydrolases"/>
    <property type="match status" value="1"/>
</dbReference>
<dbReference type="InterPro" id="IPR049945">
    <property type="entry name" value="AAA_22"/>
</dbReference>
<feature type="domain" description="Bacterial transcriptional activator" evidence="2">
    <location>
        <begin position="1"/>
        <end position="36"/>
    </location>
</feature>
<sequence>RHADALAAYDPLRRGLAENLGIDPSPHMQRLHLRLLRGELHGEAPDAVPAPPAPAKSGPTASAPAQPATARQGGAEAPEPRPVKRLPHILTSFIAREDEVGRVGALLAGERLVTLIGPGGAGKTRLSIEAGSRFVEDRPASAEGGVWFVELAPLRDGADIPHALLSALGLSDHSGMSLSSGAPPSTGDAFDRVLDHLGEHDALIILDNCEHLVAEAAQAAERLLARCPRLRLLATSREPLGIAGERLLAVPSLALPPETTA</sequence>
<accession>A0ABW3BM88</accession>
<evidence type="ECO:0000259" key="2">
    <source>
        <dbReference type="Pfam" id="PF03704"/>
    </source>
</evidence>
<dbReference type="Gene3D" id="3.40.50.300">
    <property type="entry name" value="P-loop containing nucleotide triphosphate hydrolases"/>
    <property type="match status" value="1"/>
</dbReference>
<proteinExistence type="predicted"/>
<dbReference type="InterPro" id="IPR027417">
    <property type="entry name" value="P-loop_NTPase"/>
</dbReference>
<dbReference type="PANTHER" id="PTHR47691:SF3">
    <property type="entry name" value="HTH-TYPE TRANSCRIPTIONAL REGULATOR RV0890C-RELATED"/>
    <property type="match status" value="1"/>
</dbReference>
<dbReference type="InterPro" id="IPR005158">
    <property type="entry name" value="BTAD"/>
</dbReference>
<feature type="non-terminal residue" evidence="4">
    <location>
        <position position="1"/>
    </location>
</feature>
<organism evidence="4 5">
    <name type="scientific">Streptomonospora algeriensis</name>
    <dbReference type="NCBI Taxonomy" id="995084"/>
    <lineage>
        <taxon>Bacteria</taxon>
        <taxon>Bacillati</taxon>
        <taxon>Actinomycetota</taxon>
        <taxon>Actinomycetes</taxon>
        <taxon>Streptosporangiales</taxon>
        <taxon>Nocardiopsidaceae</taxon>
        <taxon>Streptomonospora</taxon>
    </lineage>
</organism>
<feature type="domain" description="ORC1/DEAH AAA+ ATPase" evidence="3">
    <location>
        <begin position="109"/>
        <end position="221"/>
    </location>
</feature>
<name>A0ABW3BM88_9ACTN</name>
<dbReference type="InterPro" id="IPR011990">
    <property type="entry name" value="TPR-like_helical_dom_sf"/>
</dbReference>
<dbReference type="Pfam" id="PF03704">
    <property type="entry name" value="BTAD"/>
    <property type="match status" value="1"/>
</dbReference>
<feature type="region of interest" description="Disordered" evidence="1">
    <location>
        <begin position="43"/>
        <end position="83"/>
    </location>
</feature>
<evidence type="ECO:0000259" key="3">
    <source>
        <dbReference type="Pfam" id="PF13401"/>
    </source>
</evidence>
<evidence type="ECO:0000313" key="5">
    <source>
        <dbReference type="Proteomes" id="UP001596956"/>
    </source>
</evidence>
<dbReference type="EMBL" id="JBHTHR010001397">
    <property type="protein sequence ID" value="MFD0804147.1"/>
    <property type="molecule type" value="Genomic_DNA"/>
</dbReference>
<feature type="non-terminal residue" evidence="4">
    <location>
        <position position="261"/>
    </location>
</feature>
<dbReference type="PANTHER" id="PTHR47691">
    <property type="entry name" value="REGULATOR-RELATED"/>
    <property type="match status" value="1"/>
</dbReference>
<feature type="compositionally biased region" description="Low complexity" evidence="1">
    <location>
        <begin position="55"/>
        <end position="70"/>
    </location>
</feature>
<dbReference type="Gene3D" id="1.25.40.10">
    <property type="entry name" value="Tetratricopeptide repeat domain"/>
    <property type="match status" value="1"/>
</dbReference>
<gene>
    <name evidence="4" type="ORF">ACFQZU_22920</name>
</gene>
<dbReference type="Pfam" id="PF13401">
    <property type="entry name" value="AAA_22"/>
    <property type="match status" value="1"/>
</dbReference>
<dbReference type="SUPFAM" id="SSF48452">
    <property type="entry name" value="TPR-like"/>
    <property type="match status" value="1"/>
</dbReference>
<protein>
    <submittedName>
        <fullName evidence="4">AAA family ATPase</fullName>
    </submittedName>
</protein>
<dbReference type="Proteomes" id="UP001596956">
    <property type="component" value="Unassembled WGS sequence"/>
</dbReference>